<name>G5IJI2_9FIRM</name>
<evidence type="ECO:0000313" key="1">
    <source>
        <dbReference type="EMBL" id="EHI58202.1"/>
    </source>
</evidence>
<organism evidence="1 2">
    <name type="scientific">Hungatella hathewayi WAL-18680</name>
    <dbReference type="NCBI Taxonomy" id="742737"/>
    <lineage>
        <taxon>Bacteria</taxon>
        <taxon>Bacillati</taxon>
        <taxon>Bacillota</taxon>
        <taxon>Clostridia</taxon>
        <taxon>Lachnospirales</taxon>
        <taxon>Lachnospiraceae</taxon>
        <taxon>Hungatella</taxon>
    </lineage>
</organism>
<dbReference type="EMBL" id="ADLN01000104">
    <property type="protein sequence ID" value="EHI58202.1"/>
    <property type="molecule type" value="Genomic_DNA"/>
</dbReference>
<dbReference type="HOGENOM" id="CLU_3382288_0_0_9"/>
<proteinExistence type="predicted"/>
<dbReference type="Proteomes" id="UP000005384">
    <property type="component" value="Unassembled WGS sequence"/>
</dbReference>
<protein>
    <submittedName>
        <fullName evidence="1">Uncharacterized protein</fullName>
    </submittedName>
</protein>
<sequence length="33" mass="3984">MWMTTTRTMMKMTEMSIKDYFSMLKCAIRSLES</sequence>
<gene>
    <name evidence="1" type="ORF">HMPREF9473_03660</name>
</gene>
<dbReference type="AlphaFoldDB" id="G5IJI2"/>
<accession>G5IJI2</accession>
<reference evidence="1 2" key="1">
    <citation type="submission" date="2011-08" db="EMBL/GenBank/DDBJ databases">
        <title>The Genome Sequence of Clostridium hathewayi WAL-18680.</title>
        <authorList>
            <consortium name="The Broad Institute Genome Sequencing Platform"/>
            <person name="Earl A."/>
            <person name="Ward D."/>
            <person name="Feldgarden M."/>
            <person name="Gevers D."/>
            <person name="Finegold S.M."/>
            <person name="Summanen P.H."/>
            <person name="Molitoris D.R."/>
            <person name="Song M."/>
            <person name="Daigneault M."/>
            <person name="Allen-Vercoe E."/>
            <person name="Young S.K."/>
            <person name="Zeng Q."/>
            <person name="Gargeya S."/>
            <person name="Fitzgerald M."/>
            <person name="Haas B."/>
            <person name="Abouelleil A."/>
            <person name="Alvarado L."/>
            <person name="Arachchi H.M."/>
            <person name="Berlin A."/>
            <person name="Brown A."/>
            <person name="Chapman S.B."/>
            <person name="Chen Z."/>
            <person name="Dunbar C."/>
            <person name="Freedman E."/>
            <person name="Gearin G."/>
            <person name="Gellesch M."/>
            <person name="Goldberg J."/>
            <person name="Griggs A."/>
            <person name="Gujja S."/>
            <person name="Heiman D."/>
            <person name="Howarth C."/>
            <person name="Larson L."/>
            <person name="Lui A."/>
            <person name="MacDonald P.J.P."/>
            <person name="Montmayeur A."/>
            <person name="Murphy C."/>
            <person name="Neiman D."/>
            <person name="Pearson M."/>
            <person name="Priest M."/>
            <person name="Roberts A."/>
            <person name="Saif S."/>
            <person name="Shea T."/>
            <person name="Shenoy N."/>
            <person name="Sisk P."/>
            <person name="Stolte C."/>
            <person name="Sykes S."/>
            <person name="Wortman J."/>
            <person name="Nusbaum C."/>
            <person name="Birren B."/>
        </authorList>
    </citation>
    <scope>NUCLEOTIDE SEQUENCE [LARGE SCALE GENOMIC DNA]</scope>
    <source>
        <strain evidence="1 2">WAL-18680</strain>
    </source>
</reference>
<comment type="caution">
    <text evidence="1">The sequence shown here is derived from an EMBL/GenBank/DDBJ whole genome shotgun (WGS) entry which is preliminary data.</text>
</comment>
<keyword evidence="2" id="KW-1185">Reference proteome</keyword>
<evidence type="ECO:0000313" key="2">
    <source>
        <dbReference type="Proteomes" id="UP000005384"/>
    </source>
</evidence>